<dbReference type="OrthoDB" id="9806359at2"/>
<gene>
    <name evidence="10" type="ORF">D6B99_01690</name>
</gene>
<dbReference type="PANTHER" id="PTHR46390:SF1">
    <property type="entry name" value="MANNOSE-1-PHOSPHATE GUANYLYLTRANSFERASE"/>
    <property type="match status" value="1"/>
</dbReference>
<dbReference type="PANTHER" id="PTHR46390">
    <property type="entry name" value="MANNOSE-1-PHOSPHATE GUANYLYLTRANSFERASE"/>
    <property type="match status" value="1"/>
</dbReference>
<evidence type="ECO:0000313" key="11">
    <source>
        <dbReference type="Proteomes" id="UP000266118"/>
    </source>
</evidence>
<comment type="catalytic activity">
    <reaction evidence="7">
        <text>alpha-D-mannose 1-phosphate + GTP + H(+) = GDP-alpha-D-mannose + diphosphate</text>
        <dbReference type="Rhea" id="RHEA:15229"/>
        <dbReference type="ChEBI" id="CHEBI:15378"/>
        <dbReference type="ChEBI" id="CHEBI:33019"/>
        <dbReference type="ChEBI" id="CHEBI:37565"/>
        <dbReference type="ChEBI" id="CHEBI:57527"/>
        <dbReference type="ChEBI" id="CHEBI:58409"/>
        <dbReference type="EC" id="2.7.7.13"/>
    </reaction>
</comment>
<keyword evidence="5" id="KW-0547">Nucleotide-binding</keyword>
<dbReference type="FunFam" id="3.90.550.10:FF:000046">
    <property type="entry name" value="Mannose-1-phosphate guanylyltransferase (GDP)"/>
    <property type="match status" value="1"/>
</dbReference>
<dbReference type="InterPro" id="IPR005835">
    <property type="entry name" value="NTP_transferase_dom"/>
</dbReference>
<keyword evidence="3 10" id="KW-0808">Transferase</keyword>
<evidence type="ECO:0000259" key="8">
    <source>
        <dbReference type="Pfam" id="PF00483"/>
    </source>
</evidence>
<evidence type="ECO:0000313" key="10">
    <source>
        <dbReference type="EMBL" id="AYD46439.1"/>
    </source>
</evidence>
<evidence type="ECO:0000256" key="7">
    <source>
        <dbReference type="ARBA" id="ARBA00047343"/>
    </source>
</evidence>
<accession>A0A386HLE5</accession>
<dbReference type="InterPro" id="IPR049577">
    <property type="entry name" value="GMPP_N"/>
</dbReference>
<dbReference type="GO" id="GO:0004475">
    <property type="term" value="F:mannose-1-phosphate guanylyltransferase (GTP) activity"/>
    <property type="evidence" value="ECO:0007669"/>
    <property type="project" value="UniProtKB-EC"/>
</dbReference>
<evidence type="ECO:0000259" key="9">
    <source>
        <dbReference type="Pfam" id="PF22640"/>
    </source>
</evidence>
<name>A0A386HLE5_9BACT</name>
<dbReference type="CDD" id="cd02509">
    <property type="entry name" value="GDP-M1P_Guanylyltransferase"/>
    <property type="match status" value="1"/>
</dbReference>
<dbReference type="Gene3D" id="3.90.550.10">
    <property type="entry name" value="Spore Coat Polysaccharide Biosynthesis Protein SpsA, Chain A"/>
    <property type="match status" value="1"/>
</dbReference>
<evidence type="ECO:0000256" key="5">
    <source>
        <dbReference type="ARBA" id="ARBA00022741"/>
    </source>
</evidence>
<comment type="similarity">
    <text evidence="1">Belongs to the mannose-6-phosphate isomerase type 2 family.</text>
</comment>
<keyword evidence="4 10" id="KW-0548">Nucleotidyltransferase</keyword>
<dbReference type="SUPFAM" id="SSF53448">
    <property type="entry name" value="Nucleotide-diphospho-sugar transferases"/>
    <property type="match status" value="1"/>
</dbReference>
<feature type="domain" description="Nucleotidyl transferase" evidence="8">
    <location>
        <begin position="11"/>
        <end position="289"/>
    </location>
</feature>
<keyword evidence="11" id="KW-1185">Reference proteome</keyword>
<dbReference type="Pfam" id="PF00483">
    <property type="entry name" value="NTP_transferase"/>
    <property type="match status" value="1"/>
</dbReference>
<protein>
    <recommendedName>
        <fullName evidence="2">mannose-1-phosphate guanylyltransferase</fullName>
        <ecNumber evidence="2">2.7.7.13</ecNumber>
    </recommendedName>
</protein>
<dbReference type="InterPro" id="IPR054566">
    <property type="entry name" value="ManC/GMP-like_b-helix"/>
</dbReference>
<evidence type="ECO:0000256" key="4">
    <source>
        <dbReference type="ARBA" id="ARBA00022695"/>
    </source>
</evidence>
<evidence type="ECO:0000256" key="3">
    <source>
        <dbReference type="ARBA" id="ARBA00022679"/>
    </source>
</evidence>
<evidence type="ECO:0000256" key="2">
    <source>
        <dbReference type="ARBA" id="ARBA00012387"/>
    </source>
</evidence>
<dbReference type="EMBL" id="CP032489">
    <property type="protein sequence ID" value="AYD46439.1"/>
    <property type="molecule type" value="Genomic_DNA"/>
</dbReference>
<dbReference type="SUPFAM" id="SSF159283">
    <property type="entry name" value="Guanosine diphospho-D-mannose pyrophosphorylase/mannose-6-phosphate isomerase linker domain"/>
    <property type="match status" value="1"/>
</dbReference>
<feature type="domain" description="MannoseP isomerase/GMP-like beta-helix" evidence="9">
    <location>
        <begin position="303"/>
        <end position="352"/>
    </location>
</feature>
<evidence type="ECO:0000256" key="6">
    <source>
        <dbReference type="ARBA" id="ARBA00023134"/>
    </source>
</evidence>
<sequence>MSVEKNDHHYVIILAGGIGSRLWPKSLIAKPKQFLDILNIGKTLIQQTYERFVPFIKKENIFVITHQDYLRFAQQQLPDLAIENILVEPSRKSTAPCVTYISMKLMARDPEANLIIAPSDHIIFDTEVFSQFVLTALDFSAHLNSLVTLGIKPLYPNTGYGYIQYETREVASDIYKVKTFTEKPNLELAKVFIESGEFLWNSGIFIWRAKSVLKAIEKHLPELYEIFDAEKEYLNTPQEREALDRIYPLCTNISIDFAIMEKSENVYVIPSSFGWSDLGTWNSTYENLEKDYLGNAVHGKHILVIDATKCMISANNNKLVVLQGLDDFIVIDTPETLLVCKKDKEQEIKDYIAEVKRNFDEDYL</sequence>
<dbReference type="GO" id="GO:0009298">
    <property type="term" value="P:GDP-mannose biosynthetic process"/>
    <property type="evidence" value="ECO:0007669"/>
    <property type="project" value="TreeGrafter"/>
</dbReference>
<reference evidence="10 11" key="1">
    <citation type="submission" date="2018-09" db="EMBL/GenBank/DDBJ databases">
        <title>Arachidicoccus sp. nov., a bacterium isolated from soil.</title>
        <authorList>
            <person name="Weon H.-Y."/>
            <person name="Kwon S.-W."/>
            <person name="Lee S.A."/>
        </authorList>
    </citation>
    <scope>NUCLEOTIDE SEQUENCE [LARGE SCALE GENOMIC DNA]</scope>
    <source>
        <strain evidence="10 11">KIS59-12</strain>
    </source>
</reference>
<dbReference type="InterPro" id="IPR029044">
    <property type="entry name" value="Nucleotide-diphossugar_trans"/>
</dbReference>
<dbReference type="KEGG" id="ark:D6B99_01690"/>
<evidence type="ECO:0000256" key="1">
    <source>
        <dbReference type="ARBA" id="ARBA00006115"/>
    </source>
</evidence>
<dbReference type="EC" id="2.7.7.13" evidence="2"/>
<dbReference type="AlphaFoldDB" id="A0A386HLE5"/>
<dbReference type="Pfam" id="PF22640">
    <property type="entry name" value="ManC_GMP_beta-helix"/>
    <property type="match status" value="1"/>
</dbReference>
<keyword evidence="6" id="KW-0342">GTP-binding</keyword>
<dbReference type="GO" id="GO:0005525">
    <property type="term" value="F:GTP binding"/>
    <property type="evidence" value="ECO:0007669"/>
    <property type="project" value="UniProtKB-KW"/>
</dbReference>
<dbReference type="InterPro" id="IPR051161">
    <property type="entry name" value="Mannose-6P_isomerase_type2"/>
</dbReference>
<organism evidence="10 11">
    <name type="scientific">Arachidicoccus soli</name>
    <dbReference type="NCBI Taxonomy" id="2341117"/>
    <lineage>
        <taxon>Bacteria</taxon>
        <taxon>Pseudomonadati</taxon>
        <taxon>Bacteroidota</taxon>
        <taxon>Chitinophagia</taxon>
        <taxon>Chitinophagales</taxon>
        <taxon>Chitinophagaceae</taxon>
        <taxon>Arachidicoccus</taxon>
    </lineage>
</organism>
<dbReference type="Proteomes" id="UP000266118">
    <property type="component" value="Chromosome"/>
</dbReference>
<proteinExistence type="inferred from homology"/>